<sequence length="181" mass="20093">MEKRSTKMSTSDEKARRMDIVKAAAHAWLEHGSAGRKPMSEFETSSSGVTTMGASYYKASRFKLEAAAAGSKINSRRHGRVKMHSMLLDEYEVARIVRNLEQVVVLDGSRRARELAGYLDGGERNKEKESKKGRGGRWIKRGFACPTDMNDVAVATARRKSTSGLNPPRPSNLILHVLRST</sequence>
<protein>
    <submittedName>
        <fullName evidence="1">Uncharacterized protein</fullName>
    </submittedName>
</protein>
<dbReference type="PANTHER" id="PTHR34665">
    <property type="entry name" value="DUF3741 DOMAIN-CONTAINING PROTEIN"/>
    <property type="match status" value="1"/>
</dbReference>
<keyword evidence="2" id="KW-1185">Reference proteome</keyword>
<evidence type="ECO:0000313" key="2">
    <source>
        <dbReference type="Proteomes" id="UP000594263"/>
    </source>
</evidence>
<organism evidence="1 2">
    <name type="scientific">Kalanchoe fedtschenkoi</name>
    <name type="common">Lavender scallops</name>
    <name type="synonym">South American air plant</name>
    <dbReference type="NCBI Taxonomy" id="63787"/>
    <lineage>
        <taxon>Eukaryota</taxon>
        <taxon>Viridiplantae</taxon>
        <taxon>Streptophyta</taxon>
        <taxon>Embryophyta</taxon>
        <taxon>Tracheophyta</taxon>
        <taxon>Spermatophyta</taxon>
        <taxon>Magnoliopsida</taxon>
        <taxon>eudicotyledons</taxon>
        <taxon>Gunneridae</taxon>
        <taxon>Pentapetalae</taxon>
        <taxon>Saxifragales</taxon>
        <taxon>Crassulaceae</taxon>
        <taxon>Kalanchoe</taxon>
    </lineage>
</organism>
<accession>A0A7N0RAM1</accession>
<dbReference type="Proteomes" id="UP000594263">
    <property type="component" value="Unplaced"/>
</dbReference>
<dbReference type="EnsemblPlants" id="Kaladp0006s0085.1.v1.1">
    <property type="protein sequence ID" value="Kaladp0006s0085.1.v1.1.CDS.1"/>
    <property type="gene ID" value="Kaladp0006s0085.v1.1"/>
</dbReference>
<name>A0A7N0RAM1_KALFE</name>
<evidence type="ECO:0000313" key="1">
    <source>
        <dbReference type="EnsemblPlants" id="Kaladp0006s0085.1.v1.1.CDS.1"/>
    </source>
</evidence>
<dbReference type="PANTHER" id="PTHR34665:SF4">
    <property type="entry name" value="DUF3741 DOMAIN-CONTAINING PROTEIN"/>
    <property type="match status" value="1"/>
</dbReference>
<dbReference type="AlphaFoldDB" id="A0A7N0RAM1"/>
<reference evidence="1" key="1">
    <citation type="submission" date="2021-01" db="UniProtKB">
        <authorList>
            <consortium name="EnsemblPlants"/>
        </authorList>
    </citation>
    <scope>IDENTIFICATION</scope>
</reference>
<dbReference type="Gramene" id="Kaladp0006s0085.1.v1.1">
    <property type="protein sequence ID" value="Kaladp0006s0085.1.v1.1.CDS.1"/>
    <property type="gene ID" value="Kaladp0006s0085.v1.1"/>
</dbReference>
<proteinExistence type="predicted"/>